<dbReference type="InterPro" id="IPR052434">
    <property type="entry name" value="Tectonic-like_complex_comp"/>
</dbReference>
<dbReference type="Pfam" id="PF15625">
    <property type="entry name" value="CC2D2AN-C2"/>
    <property type="match status" value="2"/>
</dbReference>
<dbReference type="InterPro" id="IPR035892">
    <property type="entry name" value="C2_domain_sf"/>
</dbReference>
<dbReference type="InterPro" id="IPR056290">
    <property type="entry name" value="CEPT76/DRC7_peptidase-like_dom"/>
</dbReference>
<dbReference type="OMA" id="NADNIWF"/>
<dbReference type="STRING" id="51511.ENSCSAVP00000014662"/>
<dbReference type="InterPro" id="IPR056288">
    <property type="entry name" value="CEP76_C"/>
</dbReference>
<dbReference type="InterPro" id="IPR041510">
    <property type="entry name" value="DUF5523"/>
</dbReference>
<evidence type="ECO:0000259" key="3">
    <source>
        <dbReference type="Pfam" id="PF17661"/>
    </source>
</evidence>
<dbReference type="PANTHER" id="PTHR20837:SF0">
    <property type="entry name" value="COILED-COIL AND C2 DOMAIN-CONTAINING PROTEIN 2A"/>
    <property type="match status" value="1"/>
</dbReference>
<dbReference type="Ensembl" id="ENSCSAVT00000014829.1">
    <property type="protein sequence ID" value="ENSCSAVP00000014662.1"/>
    <property type="gene ID" value="ENSCSAVG00000008568.1"/>
</dbReference>
<dbReference type="InParanoid" id="H2ZAP7"/>
<reference evidence="7" key="1">
    <citation type="submission" date="2003-08" db="EMBL/GenBank/DDBJ databases">
        <authorList>
            <person name="Birren B."/>
            <person name="Nusbaum C."/>
            <person name="Abebe A."/>
            <person name="Abouelleil A."/>
            <person name="Adekoya E."/>
            <person name="Ait-zahra M."/>
            <person name="Allen N."/>
            <person name="Allen T."/>
            <person name="An P."/>
            <person name="Anderson M."/>
            <person name="Anderson S."/>
            <person name="Arachchi H."/>
            <person name="Armbruster J."/>
            <person name="Bachantsang P."/>
            <person name="Baldwin J."/>
            <person name="Barry A."/>
            <person name="Bayul T."/>
            <person name="Blitshsteyn B."/>
            <person name="Bloom T."/>
            <person name="Blye J."/>
            <person name="Boguslavskiy L."/>
            <person name="Borowsky M."/>
            <person name="Boukhgalter B."/>
            <person name="Brunache A."/>
            <person name="Butler J."/>
            <person name="Calixte N."/>
            <person name="Calvo S."/>
            <person name="Camarata J."/>
            <person name="Campo K."/>
            <person name="Chang J."/>
            <person name="Cheshatsang Y."/>
            <person name="Citroen M."/>
            <person name="Collymore A."/>
            <person name="Considine T."/>
            <person name="Cook A."/>
            <person name="Cooke P."/>
            <person name="Corum B."/>
            <person name="Cuomo C."/>
            <person name="David R."/>
            <person name="Dawoe T."/>
            <person name="Degray S."/>
            <person name="Dodge S."/>
            <person name="Dooley K."/>
            <person name="Dorje P."/>
            <person name="Dorjee K."/>
            <person name="Dorris L."/>
            <person name="Duffey N."/>
            <person name="Dupes A."/>
            <person name="Elkins T."/>
            <person name="Engels R."/>
            <person name="Erickson J."/>
            <person name="Farina A."/>
            <person name="Faro S."/>
            <person name="Ferreira P."/>
            <person name="Fischer H."/>
            <person name="Fitzgerald M."/>
            <person name="Foley K."/>
            <person name="Gage D."/>
            <person name="Galagan J."/>
            <person name="Gearin G."/>
            <person name="Gnerre S."/>
            <person name="Gnirke A."/>
            <person name="Goyette A."/>
            <person name="Graham J."/>
            <person name="Grandbois E."/>
            <person name="Gyaltsen K."/>
            <person name="Hafez N."/>
            <person name="Hagopian D."/>
            <person name="Hagos B."/>
            <person name="Hall J."/>
            <person name="Hatcher B."/>
            <person name="Heller A."/>
            <person name="Higgins H."/>
            <person name="Honan T."/>
            <person name="Horn A."/>
            <person name="Houde N."/>
            <person name="Hughes L."/>
            <person name="Hulme W."/>
            <person name="Husby E."/>
            <person name="Iliev I."/>
            <person name="Jaffe D."/>
            <person name="Jones C."/>
            <person name="Kamal M."/>
            <person name="Kamat A."/>
            <person name="Kamvysselis M."/>
            <person name="Karlsson E."/>
            <person name="Kells C."/>
            <person name="Kieu A."/>
            <person name="Kisner P."/>
            <person name="Kodira C."/>
            <person name="Kulbokas E."/>
            <person name="Labutti K."/>
            <person name="Lama D."/>
            <person name="Landers T."/>
            <person name="Leger J."/>
            <person name="Levine S."/>
            <person name="Lewis D."/>
            <person name="Lewis T."/>
            <person name="Lindblad-toh K."/>
            <person name="Liu X."/>
            <person name="Lokyitsang T."/>
            <person name="Lokyitsang Y."/>
            <person name="Lucien O."/>
            <person name="Lui A."/>
            <person name="Ma L.J."/>
            <person name="Mabbitt R."/>
            <person name="Macdonald J."/>
            <person name="Maclean C."/>
            <person name="Major J."/>
            <person name="Manning J."/>
            <person name="Marabella R."/>
            <person name="Maru K."/>
            <person name="Matthews C."/>
            <person name="Mauceli E."/>
            <person name="Mccarthy M."/>
            <person name="Mcdonough S."/>
            <person name="Mcghee T."/>
            <person name="Meldrim J."/>
            <person name="Meneus L."/>
            <person name="Mesirov J."/>
            <person name="Mihalev A."/>
            <person name="Mihova T."/>
            <person name="Mikkelsen T."/>
            <person name="Mlenga V."/>
            <person name="Moru K."/>
            <person name="Mozes J."/>
            <person name="Mulrain L."/>
            <person name="Munson G."/>
            <person name="Naylor J."/>
            <person name="Newes C."/>
            <person name="Nguyen C."/>
            <person name="Nguyen N."/>
            <person name="Nguyen T."/>
            <person name="Nicol R."/>
            <person name="Nielsen C."/>
            <person name="Nizzari M."/>
            <person name="Norbu C."/>
            <person name="Norbu N."/>
            <person name="O'donnell P."/>
            <person name="Okoawo O."/>
            <person name="O'leary S."/>
            <person name="Omotosho B."/>
            <person name="O'neill K."/>
            <person name="Osman S."/>
            <person name="Parker S."/>
            <person name="Perrin D."/>
            <person name="Phunkhang P."/>
            <person name="Piqani B."/>
            <person name="Purcell S."/>
            <person name="Rachupka T."/>
            <person name="Ramasamy U."/>
            <person name="Rameau R."/>
            <person name="Ray V."/>
            <person name="Raymond C."/>
            <person name="Retta R."/>
            <person name="Richardson S."/>
            <person name="Rise C."/>
            <person name="Rodriguez J."/>
            <person name="Rogers J."/>
            <person name="Rogov P."/>
            <person name="Rutman M."/>
            <person name="Schupbach R."/>
            <person name="Seaman C."/>
            <person name="Settipalli S."/>
            <person name="Sharpe T."/>
            <person name="Sheridan J."/>
            <person name="Sherpa N."/>
            <person name="Shi J."/>
            <person name="Smirnov S."/>
            <person name="Smith C."/>
            <person name="Sougnez C."/>
            <person name="Spencer B."/>
            <person name="Stalker J."/>
            <person name="Stange-thomann N."/>
            <person name="Stavropoulos S."/>
            <person name="Stetson K."/>
            <person name="Stone C."/>
            <person name="Stone S."/>
            <person name="Stubbs M."/>
            <person name="Talamas J."/>
            <person name="Tchuinga P."/>
            <person name="Tenzing P."/>
            <person name="Tesfaye S."/>
            <person name="Theodore J."/>
            <person name="Thoulutsang Y."/>
            <person name="Topham K."/>
            <person name="Towey S."/>
            <person name="Tsamla T."/>
            <person name="Tsomo N."/>
            <person name="Vallee D."/>
            <person name="Vassiliev H."/>
            <person name="Venkataraman V."/>
            <person name="Vinson J."/>
            <person name="Vo A."/>
            <person name="Wade C."/>
            <person name="Wang S."/>
            <person name="Wangchuk T."/>
            <person name="Wangdi T."/>
            <person name="Whittaker C."/>
            <person name="Wilkinson J."/>
            <person name="Wu Y."/>
            <person name="Wyman D."/>
            <person name="Yadav S."/>
            <person name="Yang S."/>
            <person name="Yang X."/>
            <person name="Yeager S."/>
            <person name="Yee E."/>
            <person name="Young G."/>
            <person name="Zainoun J."/>
            <person name="Zembeck L."/>
            <person name="Zimmer A."/>
            <person name="Zody M."/>
            <person name="Lander E."/>
        </authorList>
    </citation>
    <scope>NUCLEOTIDE SEQUENCE [LARGE SCALE GENOMIC DNA]</scope>
</reference>
<keyword evidence="7" id="KW-1185">Reference proteome</keyword>
<dbReference type="Proteomes" id="UP000007875">
    <property type="component" value="Unassembled WGS sequence"/>
</dbReference>
<dbReference type="GO" id="GO:0035869">
    <property type="term" value="C:ciliary transition zone"/>
    <property type="evidence" value="ECO:0007669"/>
    <property type="project" value="TreeGrafter"/>
</dbReference>
<dbReference type="SUPFAM" id="SSF49562">
    <property type="entry name" value="C2 domain (Calcium/lipid-binding domain, CaLB)"/>
    <property type="match status" value="1"/>
</dbReference>
<feature type="coiled-coil region" evidence="1">
    <location>
        <begin position="291"/>
        <end position="318"/>
    </location>
</feature>
<evidence type="ECO:0000313" key="7">
    <source>
        <dbReference type="Proteomes" id="UP000007875"/>
    </source>
</evidence>
<dbReference type="GO" id="GO:1905515">
    <property type="term" value="P:non-motile cilium assembly"/>
    <property type="evidence" value="ECO:0007669"/>
    <property type="project" value="TreeGrafter"/>
</dbReference>
<evidence type="ECO:0000259" key="4">
    <source>
        <dbReference type="Pfam" id="PF24652"/>
    </source>
</evidence>
<feature type="domain" description="Centrosomal protein of 76 kDa C-terminal" evidence="4">
    <location>
        <begin position="1311"/>
        <end position="1411"/>
    </location>
</feature>
<dbReference type="InterPro" id="IPR028928">
    <property type="entry name" value="CC2D2AN-C2"/>
</dbReference>
<feature type="domain" description="CC2D2A N-terminal C2" evidence="2">
    <location>
        <begin position="502"/>
        <end position="585"/>
    </location>
</feature>
<dbReference type="Pfam" id="PF17661">
    <property type="entry name" value="DUF5523"/>
    <property type="match status" value="1"/>
</dbReference>
<reference evidence="6" key="3">
    <citation type="submission" date="2025-09" db="UniProtKB">
        <authorList>
            <consortium name="Ensembl"/>
        </authorList>
    </citation>
    <scope>IDENTIFICATION</scope>
</reference>
<feature type="domain" description="CC2D2A N-terminal C2" evidence="2">
    <location>
        <begin position="404"/>
        <end position="446"/>
    </location>
</feature>
<evidence type="ECO:0008006" key="8">
    <source>
        <dbReference type="Google" id="ProtNLM"/>
    </source>
</evidence>
<dbReference type="GO" id="GO:1904491">
    <property type="term" value="P:protein localization to ciliary transition zone"/>
    <property type="evidence" value="ECO:0007669"/>
    <property type="project" value="TreeGrafter"/>
</dbReference>
<evidence type="ECO:0000256" key="1">
    <source>
        <dbReference type="SAM" id="Coils"/>
    </source>
</evidence>
<accession>H2ZAP7</accession>
<feature type="coiled-coil region" evidence="1">
    <location>
        <begin position="172"/>
        <end position="228"/>
    </location>
</feature>
<dbReference type="HOGENOM" id="CLU_001707_0_0_1"/>
<dbReference type="eggNOG" id="KOG3639">
    <property type="taxonomic scope" value="Eukaryota"/>
</dbReference>
<dbReference type="Pfam" id="PF24656">
    <property type="entry name" value="CEPT76_peptidase"/>
    <property type="match status" value="1"/>
</dbReference>
<feature type="domain" description="CEP76/DRC7 peptidase-like" evidence="5">
    <location>
        <begin position="1131"/>
        <end position="1249"/>
    </location>
</feature>
<sequence>AEYRGYNHQLEQESTKYFIPSSLPLEVANKVEEHGQPRYLEDEGFYVGEKPVVLQQNKNILESRLLKHGGSDWFGPDGQVDLLPNPVTEAPTKPWVDSVDELDPCIETTYVKARGTAVEDKYFPGSDENELQIDIGTIIFQHHPLMSREHVLVSDITKMYDEYRIIRHKNYITFYTDKLAALRNAAATLKETLDETTMTEGGAQRTHINDFTAEIRRTTQQLASAESAERDMMRRIIEVWGDIKSIREKQGYNNTSVKLVVKREEQDVHHWELEVENQVSERKEEYDVTIAIAHQEEVRKYQVQLQEWKQNRLKLKRIRKKMQRGSQENLLDPNSEVEEEELNIAGNIDKPQKPDKPAPFDKDAVRNDVMNQLLANRRNPGETKHSCILPCLGPILSTMNFPRLFNGREVFLTDPKTLTSDFKLNFGSIFRVRIAQWPESLKVRVIILKVQPRLGDILDQTGSPCLFCVVLYGFLCDPKLMLQWYKIQKSLPHCHQPDCLVTRTLISSIFLTIPPTTVHSGNVRLGPTEFLSTRVESFNHEGVGSNTPFTLRPNDASPTSINTKGVIISSVSWSLDQDGRVLAPKGFVERDDPISGGNPLKINDPVIAIGAEGLQDPESLTKWVKESRLDPNDPENAALVPFMQGIKDGEGFPFAQDYFRLEQLQEEFNFLTDEEFSHLNRLRLLQLRDKEVAEFRNISMIPCNEHEITESAFTTYERRLKEKDSLQSIDTKGLEGGALSAHRVEVLRFRQKVKDAVLHRFYTSRHHHTLQDMVHEEQIPDIGTLGSSMAKIVEPRRPLKPIRKTRKKATSQNLNEGSVKILINVVRGYNIPTRQSAHAHQQNRRGATLEPNSKSFLVSPFVAASFQDTVVTTSVAQGPNPSWNEELQLPFSAPNNDYSSSNLQKVDDVLFIHLFDRCLGISLKYLRRFSVIFMQKLKVTEDATPTDTEDPTTIVTRLQNYWLGSFKLPFSTVYQRGKIDGTFKIKVPPVLLGYDLERQVGYEHRMESQFMQQSSGTFLTIFVTLEPVLKPMDPPRYNYFESQEDTELLAKCAVFMADCNKRYPTRNVKTTVIDIKGESVLITRFIRALPPPPELIEGLNPGSKEATEKLARFVSLIPFVSDNVTYAGICDLWSTCDQFMQMLCGDEEEHAILLLNFFLHLGKQAYLVLGAAVPEGNTAYVLTLDQTARDYTIWNASTGQQYFKGDPHTPLQSVGALVNDKNIWFNVQRQAMPIRMHFDVTRPADWKPFFGATATPLPSIQPESIYFPPTDQSYVSNLVDVIERTLKDCYFVFLNKIIFDRIVSWRPRHITRWNRSGNSILRQIAKGLEESITKNDGRGIEHNTQILSQLGDVRFTGYPMDQPFTNVESIVSAVRSTEVHKIQDPDVEFSMAVHIHAYPSSVLAVWVYVAAIVN</sequence>
<evidence type="ECO:0000259" key="5">
    <source>
        <dbReference type="Pfam" id="PF24656"/>
    </source>
</evidence>
<dbReference type="Pfam" id="PF24652">
    <property type="entry name" value="CEP76_C"/>
    <property type="match status" value="1"/>
</dbReference>
<dbReference type="GeneTree" id="ENSGT00940000167943"/>
<dbReference type="Gene3D" id="2.60.40.150">
    <property type="entry name" value="C2 domain"/>
    <property type="match status" value="1"/>
</dbReference>
<organism evidence="6 7">
    <name type="scientific">Ciona savignyi</name>
    <name type="common">Pacific transparent sea squirt</name>
    <dbReference type="NCBI Taxonomy" id="51511"/>
    <lineage>
        <taxon>Eukaryota</taxon>
        <taxon>Metazoa</taxon>
        <taxon>Chordata</taxon>
        <taxon>Tunicata</taxon>
        <taxon>Ascidiacea</taxon>
        <taxon>Phlebobranchia</taxon>
        <taxon>Cionidae</taxon>
        <taxon>Ciona</taxon>
    </lineage>
</organism>
<keyword evidence="1" id="KW-0175">Coiled coil</keyword>
<proteinExistence type="predicted"/>
<feature type="domain" description="DUF5523" evidence="3">
    <location>
        <begin position="1"/>
        <end position="112"/>
    </location>
</feature>
<evidence type="ECO:0000313" key="6">
    <source>
        <dbReference type="Ensembl" id="ENSCSAVP00000014662.1"/>
    </source>
</evidence>
<protein>
    <recommendedName>
        <fullName evidence="8">C2 domain-containing protein</fullName>
    </recommendedName>
</protein>
<evidence type="ECO:0000259" key="2">
    <source>
        <dbReference type="Pfam" id="PF15625"/>
    </source>
</evidence>
<reference evidence="6" key="2">
    <citation type="submission" date="2025-08" db="UniProtKB">
        <authorList>
            <consortium name="Ensembl"/>
        </authorList>
    </citation>
    <scope>IDENTIFICATION</scope>
</reference>
<dbReference type="FunCoup" id="H2ZAP7">
    <property type="interactions" value="1"/>
</dbReference>
<name>H2ZAP7_CIOSA</name>
<dbReference type="PANTHER" id="PTHR20837">
    <property type="entry name" value="CENTROSOMAL PROTEIN-RELATED"/>
    <property type="match status" value="1"/>
</dbReference>